<dbReference type="EMBL" id="CAADJA010000002">
    <property type="protein sequence ID" value="VFS46200.1"/>
    <property type="molecule type" value="Genomic_DNA"/>
</dbReference>
<dbReference type="AlphaFoldDB" id="A0A484ZCS7"/>
<dbReference type="Proteomes" id="UP000373449">
    <property type="component" value="Unassembled WGS sequence"/>
</dbReference>
<name>A0A484ZCS7_9GAMM</name>
<accession>A0A484ZCS7</accession>
<protein>
    <submittedName>
        <fullName evidence="1">Uncharacterized protein</fullName>
    </submittedName>
</protein>
<reference evidence="1 2" key="1">
    <citation type="submission" date="2019-03" db="EMBL/GenBank/DDBJ databases">
        <authorList>
            <consortium name="Pathogen Informatics"/>
        </authorList>
    </citation>
    <scope>NUCLEOTIDE SEQUENCE [LARGE SCALE GENOMIC DNA]</scope>
    <source>
        <strain evidence="1 2">NCTC12282</strain>
    </source>
</reference>
<sequence length="39" mass="4515">MCKGRAIFSAMADKGGADFTIFFDLWLQDNRHIPMLFFC</sequence>
<gene>
    <name evidence="1" type="ORF">NCTC12282_01091</name>
</gene>
<evidence type="ECO:0000313" key="2">
    <source>
        <dbReference type="Proteomes" id="UP000373449"/>
    </source>
</evidence>
<organism evidence="1 2">
    <name type="scientific">Budvicia aquatica</name>
    <dbReference type="NCBI Taxonomy" id="82979"/>
    <lineage>
        <taxon>Bacteria</taxon>
        <taxon>Pseudomonadati</taxon>
        <taxon>Pseudomonadota</taxon>
        <taxon>Gammaproteobacteria</taxon>
        <taxon>Enterobacterales</taxon>
        <taxon>Budviciaceae</taxon>
        <taxon>Budvicia</taxon>
    </lineage>
</organism>
<proteinExistence type="predicted"/>
<evidence type="ECO:0000313" key="1">
    <source>
        <dbReference type="EMBL" id="VFS46200.1"/>
    </source>
</evidence>